<dbReference type="PANTHER" id="PTHR24369">
    <property type="entry name" value="ANTIGEN BSP, PUTATIVE-RELATED"/>
    <property type="match status" value="1"/>
</dbReference>
<dbReference type="SMART" id="SM00369">
    <property type="entry name" value="LRR_TYP"/>
    <property type="match status" value="34"/>
</dbReference>
<evidence type="ECO:0000313" key="11">
    <source>
        <dbReference type="Proteomes" id="UP000747542"/>
    </source>
</evidence>
<feature type="signal peptide" evidence="8">
    <location>
        <begin position="1"/>
        <end position="26"/>
    </location>
</feature>
<proteinExistence type="predicted"/>
<organism evidence="10 11">
    <name type="scientific">Homarus americanus</name>
    <name type="common">American lobster</name>
    <dbReference type="NCBI Taxonomy" id="6706"/>
    <lineage>
        <taxon>Eukaryota</taxon>
        <taxon>Metazoa</taxon>
        <taxon>Ecdysozoa</taxon>
        <taxon>Arthropoda</taxon>
        <taxon>Crustacea</taxon>
        <taxon>Multicrustacea</taxon>
        <taxon>Malacostraca</taxon>
        <taxon>Eumalacostraca</taxon>
        <taxon>Eucarida</taxon>
        <taxon>Decapoda</taxon>
        <taxon>Pleocyemata</taxon>
        <taxon>Astacidea</taxon>
        <taxon>Nephropoidea</taxon>
        <taxon>Nephropidae</taxon>
        <taxon>Homarus</taxon>
    </lineage>
</organism>
<keyword evidence="3" id="KW-0677">Repeat</keyword>
<comment type="caution">
    <text evidence="10">The sequence shown here is derived from an EMBL/GenBank/DDBJ whole genome shotgun (WGS) entry which is preliminary data.</text>
</comment>
<sequence length="1291" mass="144755">MVRRHAGMLGAVAAVWVLVWPLITTAQETPGSGCPRWEDNPWCPCYNNDDGIFMECPMVSLETVASALSLVREPIKSLSIYDLETNVASFPSGIFGKSAGVVNLQISHSNIENVADGSLRGLESTLEKLSIQHCKLSAVPQAALHKLSKLQELNLESNNITDLPSFIFTKVNIQKLSLKGNMISLISDFAFDDLEESLQELNLINNDLKQLPLTSLQKLKNIKRLEVAWNHISELDIDPALPLPSLEYFDLSSNKIHKIKSKSLAGVPGLISLSLYMNFISSVAKNAFKENSLLETLFLGHNSIRELDQDTFTHTPLIRIIDLSSNNIQVIQGGLFCNLPKLEELVLSRNNIREITRETFENSSSIKVLNLEHNAIRFIELETFREMTQLETLLLSHNNIQEIYPRLFMANGNLHTLKLDHNRINELNEITFKNTTQLRKLFLQKNKIAMIKRGLFSRTTELNELHMQNNKIEVVATGAFSSLQKLEHLSLQENEIFVLPDTLSHDVSALRYLRVSGNNLNSLHQQALSGQGQLDFLWLDRNNISVIVEGVFSDLTYLRHLHLEENHIANIEDNVFINMTDLRKLFLSQNFLESVNEKTFHGLKSLTELYLNKNNIKEIARNAFQSLTNLDKLDLSENELTVIKKEYFETELPIKQLNIDHAHVGEIEEGSFEALMSLESLSLRGNDLHHLDEGFLKVTQLRNLDLSSNSFQILDVNSFVGLPNLETLNLNDCDIENIPEKFFDASMALKSLDLGRNRLTYLKPTSFMGLSDLTKLDLSRNSAGLNSCRSFLITTKLEVLSVSGNPMRDLCPALGQLQNLKELYASNILMNDVQISTMEQLQHLEVLDVSDNMVTDFPTGSFRGSSLRRLNLAENHLLQLPDSMFFDGMTNLKSLNISGNPLHRLTGPAVARGVTLDTLEELEATHTNLTVLTSFELSHMPALRSLNLQRGAISKVSPGAFKSLSQLSTLNLGHNMLEILPRERLRGMVTLTHLNLTRNRLKKLDQLPTDSNNLKGLEEVILRDNWVTVIHPHALQHLPRLSLLDLSHNNLEVLRTIVLKPVEKTLESLYLNGNPVTCGCETVELWAWLLNHPAQVHNPHDITCDLPETLRGQSFLLMSSSTFCPQPVILRLAIQDIQSQSLLVSWQASNSSAVYGFKVTYQTPDGEAAGAEVTSSPTLGLASRTFLLEELQPSTEYQEEGARCSRGQTLPLPASPATGTSGGRVGLILGATVAAALLLGVFVALIWYRKCRSGDNQYDHEPTKRPNGVPPDYYSHYQARPNHHEEEEFAC</sequence>
<dbReference type="FunFam" id="3.80.10.10:FF:001164">
    <property type="entry name" value="GH01279p"/>
    <property type="match status" value="1"/>
</dbReference>
<dbReference type="InterPro" id="IPR003961">
    <property type="entry name" value="FN3_dom"/>
</dbReference>
<feature type="chain" id="PRO_5035146429" evidence="8">
    <location>
        <begin position="27"/>
        <end position="1291"/>
    </location>
</feature>
<evidence type="ECO:0000256" key="4">
    <source>
        <dbReference type="ARBA" id="ARBA00023157"/>
    </source>
</evidence>
<feature type="transmembrane region" description="Helical" evidence="7">
    <location>
        <begin position="1225"/>
        <end position="1248"/>
    </location>
</feature>
<evidence type="ECO:0000256" key="5">
    <source>
        <dbReference type="PROSITE-ProRule" id="PRU00259"/>
    </source>
</evidence>
<dbReference type="InterPro" id="IPR000225">
    <property type="entry name" value="Armadillo"/>
</dbReference>
<evidence type="ECO:0000256" key="6">
    <source>
        <dbReference type="SAM" id="MobiDB-lite"/>
    </source>
</evidence>
<feature type="region of interest" description="Disordered" evidence="6">
    <location>
        <begin position="1197"/>
        <end position="1217"/>
    </location>
</feature>
<dbReference type="PROSITE" id="PS50176">
    <property type="entry name" value="ARM_REPEAT"/>
    <property type="match status" value="1"/>
</dbReference>
<dbReference type="EMBL" id="JAHLQT010045270">
    <property type="protein sequence ID" value="KAG7154102.1"/>
    <property type="molecule type" value="Genomic_DNA"/>
</dbReference>
<dbReference type="InterPro" id="IPR050541">
    <property type="entry name" value="LRR_TM_domain-containing"/>
</dbReference>
<evidence type="ECO:0000259" key="9">
    <source>
        <dbReference type="PROSITE" id="PS50853"/>
    </source>
</evidence>
<keyword evidence="4" id="KW-1015">Disulfide bond</keyword>
<dbReference type="Gene3D" id="3.80.10.10">
    <property type="entry name" value="Ribonuclease Inhibitor"/>
    <property type="match status" value="8"/>
</dbReference>
<evidence type="ECO:0000256" key="3">
    <source>
        <dbReference type="ARBA" id="ARBA00022737"/>
    </source>
</evidence>
<evidence type="ECO:0000256" key="8">
    <source>
        <dbReference type="SAM" id="SignalP"/>
    </source>
</evidence>
<dbReference type="Pfam" id="PF00041">
    <property type="entry name" value="fn3"/>
    <property type="match status" value="1"/>
</dbReference>
<keyword evidence="11" id="KW-1185">Reference proteome</keyword>
<dbReference type="InterPro" id="IPR001611">
    <property type="entry name" value="Leu-rich_rpt"/>
</dbReference>
<dbReference type="Gene3D" id="2.60.40.10">
    <property type="entry name" value="Immunoglobulins"/>
    <property type="match status" value="1"/>
</dbReference>
<gene>
    <name evidence="10" type="primary">atk-L4</name>
    <name evidence="10" type="ORF">Hamer_G020399</name>
</gene>
<reference evidence="10" key="1">
    <citation type="journal article" date="2021" name="Sci. Adv.">
        <title>The American lobster genome reveals insights on longevity, neural, and immune adaptations.</title>
        <authorList>
            <person name="Polinski J.M."/>
            <person name="Zimin A.V."/>
            <person name="Clark K.F."/>
            <person name="Kohn A.B."/>
            <person name="Sadowski N."/>
            <person name="Timp W."/>
            <person name="Ptitsyn A."/>
            <person name="Khanna P."/>
            <person name="Romanova D.Y."/>
            <person name="Williams P."/>
            <person name="Greenwood S.J."/>
            <person name="Moroz L.L."/>
            <person name="Walt D.R."/>
            <person name="Bodnar A.G."/>
        </authorList>
    </citation>
    <scope>NUCLEOTIDE SEQUENCE</scope>
    <source>
        <strain evidence="10">GMGI-L3</strain>
    </source>
</reference>
<dbReference type="InterPro" id="IPR032675">
    <property type="entry name" value="LRR_dom_sf"/>
</dbReference>
<dbReference type="PROSITE" id="PS50853">
    <property type="entry name" value="FN3"/>
    <property type="match status" value="1"/>
</dbReference>
<protein>
    <submittedName>
        <fullName evidence="10">Artichoke-like 4</fullName>
    </submittedName>
</protein>
<dbReference type="SUPFAM" id="SSF52058">
    <property type="entry name" value="L domain-like"/>
    <property type="match status" value="4"/>
</dbReference>
<dbReference type="PROSITE" id="PS51450">
    <property type="entry name" value="LRR"/>
    <property type="match status" value="9"/>
</dbReference>
<evidence type="ECO:0000256" key="2">
    <source>
        <dbReference type="ARBA" id="ARBA00022729"/>
    </source>
</evidence>
<dbReference type="Pfam" id="PF13855">
    <property type="entry name" value="LRR_8"/>
    <property type="match status" value="10"/>
</dbReference>
<dbReference type="InterPro" id="IPR003591">
    <property type="entry name" value="Leu-rich_rpt_typical-subtyp"/>
</dbReference>
<dbReference type="PRINTS" id="PR00019">
    <property type="entry name" value="LEURICHRPT"/>
</dbReference>
<name>A0A8J5MK24_HOMAM</name>
<keyword evidence="7" id="KW-1133">Transmembrane helix</keyword>
<dbReference type="SMART" id="SM00364">
    <property type="entry name" value="LRR_BAC"/>
    <property type="match status" value="10"/>
</dbReference>
<evidence type="ECO:0000313" key="10">
    <source>
        <dbReference type="EMBL" id="KAG7154102.1"/>
    </source>
</evidence>
<dbReference type="SUPFAM" id="SSF49265">
    <property type="entry name" value="Fibronectin type III"/>
    <property type="match status" value="1"/>
</dbReference>
<dbReference type="CDD" id="cd00063">
    <property type="entry name" value="FN3"/>
    <property type="match status" value="1"/>
</dbReference>
<feature type="domain" description="Fibronectin type-III" evidence="9">
    <location>
        <begin position="1126"/>
        <end position="1224"/>
    </location>
</feature>
<dbReference type="InterPro" id="IPR013783">
    <property type="entry name" value="Ig-like_fold"/>
</dbReference>
<dbReference type="InterPro" id="IPR000483">
    <property type="entry name" value="Cys-rich_flank_reg_C"/>
</dbReference>
<dbReference type="SMART" id="SM00082">
    <property type="entry name" value="LRRCT"/>
    <property type="match status" value="1"/>
</dbReference>
<keyword evidence="1" id="KW-0433">Leucine-rich repeat</keyword>
<dbReference type="Proteomes" id="UP000747542">
    <property type="component" value="Unassembled WGS sequence"/>
</dbReference>
<accession>A0A8J5MK24</accession>
<dbReference type="PANTHER" id="PTHR24369:SF210">
    <property type="entry name" value="CHAOPTIN-RELATED"/>
    <property type="match status" value="1"/>
</dbReference>
<feature type="repeat" description="ARM" evidence="5">
    <location>
        <begin position="601"/>
        <end position="630"/>
    </location>
</feature>
<dbReference type="GO" id="GO:0005886">
    <property type="term" value="C:plasma membrane"/>
    <property type="evidence" value="ECO:0007669"/>
    <property type="project" value="TreeGrafter"/>
</dbReference>
<dbReference type="SMART" id="SM00365">
    <property type="entry name" value="LRR_SD22"/>
    <property type="match status" value="13"/>
</dbReference>
<evidence type="ECO:0000256" key="1">
    <source>
        <dbReference type="ARBA" id="ARBA00022614"/>
    </source>
</evidence>
<keyword evidence="7" id="KW-0472">Membrane</keyword>
<dbReference type="InterPro" id="IPR036116">
    <property type="entry name" value="FN3_sf"/>
</dbReference>
<evidence type="ECO:0000256" key="7">
    <source>
        <dbReference type="SAM" id="Phobius"/>
    </source>
</evidence>
<keyword evidence="2 8" id="KW-0732">Signal</keyword>
<keyword evidence="7" id="KW-0812">Transmembrane</keyword>